<organism evidence="3 4">
    <name type="scientific">Lithospermum erythrorhizon</name>
    <name type="common">Purple gromwell</name>
    <name type="synonym">Lithospermum officinale var. erythrorhizon</name>
    <dbReference type="NCBI Taxonomy" id="34254"/>
    <lineage>
        <taxon>Eukaryota</taxon>
        <taxon>Viridiplantae</taxon>
        <taxon>Streptophyta</taxon>
        <taxon>Embryophyta</taxon>
        <taxon>Tracheophyta</taxon>
        <taxon>Spermatophyta</taxon>
        <taxon>Magnoliopsida</taxon>
        <taxon>eudicotyledons</taxon>
        <taxon>Gunneridae</taxon>
        <taxon>Pentapetalae</taxon>
        <taxon>asterids</taxon>
        <taxon>lamiids</taxon>
        <taxon>Boraginales</taxon>
        <taxon>Boraginaceae</taxon>
        <taxon>Boraginoideae</taxon>
        <taxon>Lithospermeae</taxon>
        <taxon>Lithospermum</taxon>
    </lineage>
</organism>
<feature type="compositionally biased region" description="Basic and acidic residues" evidence="1">
    <location>
        <begin position="158"/>
        <end position="174"/>
    </location>
</feature>
<reference evidence="3 4" key="1">
    <citation type="submission" date="2024-01" db="EMBL/GenBank/DDBJ databases">
        <title>The complete chloroplast genome sequence of Lithospermum erythrorhizon: insights into the phylogenetic relationship among Boraginaceae species and the maternal lineages of purple gromwells.</title>
        <authorList>
            <person name="Okada T."/>
            <person name="Watanabe K."/>
        </authorList>
    </citation>
    <scope>NUCLEOTIDE SEQUENCE [LARGE SCALE GENOMIC DNA]</scope>
</reference>
<name>A0AAV3NLY5_LITER</name>
<comment type="caution">
    <text evidence="3">The sequence shown here is derived from an EMBL/GenBank/DDBJ whole genome shotgun (WGS) entry which is preliminary data.</text>
</comment>
<dbReference type="Gene3D" id="3.40.50.1000">
    <property type="entry name" value="HAD superfamily/HAD-like"/>
    <property type="match status" value="1"/>
</dbReference>
<evidence type="ECO:0000313" key="4">
    <source>
        <dbReference type="Proteomes" id="UP001454036"/>
    </source>
</evidence>
<sequence length="766" mass="87199">MDVFATTRTENIAEKKKTKSQKSKERKRKRKKNLENRTNQNVEISFNGKCHGIAEADSYVGPAVDLEESSQVDRARGEEITEKKTKSGQSNKTSMKKCTNQTNQNNEKCDAIAKSSSYVDSAVESLLRGSSREDRASNDSTENKRTAFEDEPLLELSNEERVLGDAGKENSHNETKKRKRKSRRRRDSKNKLESPKVDNVLTNVDEGKSQLREKRKRCNSGSRATNKDGQVICDQENKCLEVSEVSTEITKEKKTPKVKQKRKKKSKARDKDGNTILDKENNCLEIPVDRRSCISASEPCIKGEDLTVEPLLKESPDAKEVTTDIVNKQMNLEEKQRRKIESYNRNNNVKVILGEENKCLKISADRKSCIAASDIVNNQKTPEEKQRRKVESYYRDTNVKVILPEEDKCPQISADKKSCIAASVSPIKDVGWNVESVRQDSPVVDEPTTKIVKGKKSAVGKQRQKTKLMTENKNKVEVPIIDPQDELLVNTINGKCSTKTEIGTLQGVDSRSKFPIDNVSSLAISGNDDLPNDFYQLPRRELTTCSRRILLVLDVNGLLADIVMPAPKDRKSDINMWGRAIFKRPYCDDFLNFCFDTFDVGIWSSRTKKIIDKVVDYLLGERKQKLLFCWDMSHTTASNFRTLENKYKPLVCKGLRNLWEKRDPALPWEKGDYTESNTLLIDDSPYKALLNPMHTAIFPHSFTYKDQHDNSIGPGGELRVYLQNLAKTDDVRKYVEEHPFGQCAITEKSSSWDFYSKVINSLSEYN</sequence>
<dbReference type="InterPro" id="IPR023214">
    <property type="entry name" value="HAD_sf"/>
</dbReference>
<keyword evidence="4" id="KW-1185">Reference proteome</keyword>
<feature type="compositionally biased region" description="Basic residues" evidence="1">
    <location>
        <begin position="16"/>
        <end position="32"/>
    </location>
</feature>
<feature type="compositionally biased region" description="Polar residues" evidence="1">
    <location>
        <begin position="87"/>
        <end position="106"/>
    </location>
</feature>
<dbReference type="PROSITE" id="PS50969">
    <property type="entry name" value="FCP1"/>
    <property type="match status" value="1"/>
</dbReference>
<dbReference type="InterPro" id="IPR050365">
    <property type="entry name" value="TIM50"/>
</dbReference>
<feature type="compositionally biased region" description="Basic residues" evidence="1">
    <location>
        <begin position="256"/>
        <end position="268"/>
    </location>
</feature>
<evidence type="ECO:0000256" key="1">
    <source>
        <dbReference type="SAM" id="MobiDB-lite"/>
    </source>
</evidence>
<dbReference type="PANTHER" id="PTHR12210">
    <property type="entry name" value="DULLARD PROTEIN PHOSPHATASE"/>
    <property type="match status" value="1"/>
</dbReference>
<feature type="compositionally biased region" description="Basic and acidic residues" evidence="1">
    <location>
        <begin position="130"/>
        <end position="148"/>
    </location>
</feature>
<dbReference type="SUPFAM" id="SSF56784">
    <property type="entry name" value="HAD-like"/>
    <property type="match status" value="1"/>
</dbReference>
<dbReference type="FunFam" id="3.40.50.1000:FF:000257">
    <property type="entry name" value="Haloacid dehalogenase-like hydrolase (HAD) superfamily protein"/>
    <property type="match status" value="1"/>
</dbReference>
<dbReference type="InterPro" id="IPR036412">
    <property type="entry name" value="HAD-like_sf"/>
</dbReference>
<dbReference type="EMBL" id="BAABME010000032">
    <property type="protein sequence ID" value="GAA0138717.1"/>
    <property type="molecule type" value="Genomic_DNA"/>
</dbReference>
<feature type="region of interest" description="Disordered" evidence="1">
    <location>
        <begin position="64"/>
        <end position="229"/>
    </location>
</feature>
<dbReference type="InterPro" id="IPR004274">
    <property type="entry name" value="FCP1_dom"/>
</dbReference>
<feature type="region of interest" description="Disordered" evidence="1">
    <location>
        <begin position="248"/>
        <end position="274"/>
    </location>
</feature>
<proteinExistence type="predicted"/>
<feature type="compositionally biased region" description="Polar residues" evidence="1">
    <location>
        <begin position="219"/>
        <end position="228"/>
    </location>
</feature>
<dbReference type="SMART" id="SM00577">
    <property type="entry name" value="CPDc"/>
    <property type="match status" value="1"/>
</dbReference>
<gene>
    <name evidence="3" type="ORF">LIER_00409</name>
</gene>
<feature type="domain" description="FCP1 homology" evidence="2">
    <location>
        <begin position="544"/>
        <end position="725"/>
    </location>
</feature>
<feature type="region of interest" description="Disordered" evidence="1">
    <location>
        <begin position="1"/>
        <end position="40"/>
    </location>
</feature>
<dbReference type="Pfam" id="PF03031">
    <property type="entry name" value="NIF"/>
    <property type="match status" value="1"/>
</dbReference>
<evidence type="ECO:0000259" key="2">
    <source>
        <dbReference type="PROSITE" id="PS50969"/>
    </source>
</evidence>
<protein>
    <submittedName>
        <fullName evidence="3">Protein phosphatase</fullName>
    </submittedName>
</protein>
<accession>A0AAV3NLY5</accession>
<evidence type="ECO:0000313" key="3">
    <source>
        <dbReference type="EMBL" id="GAA0138717.1"/>
    </source>
</evidence>
<dbReference type="AlphaFoldDB" id="A0AAV3NLY5"/>
<feature type="compositionally biased region" description="Polar residues" evidence="1">
    <location>
        <begin position="1"/>
        <end position="10"/>
    </location>
</feature>
<feature type="compositionally biased region" description="Basic and acidic residues" evidence="1">
    <location>
        <begin position="71"/>
        <end position="85"/>
    </location>
</feature>
<dbReference type="Proteomes" id="UP001454036">
    <property type="component" value="Unassembled WGS sequence"/>
</dbReference>
<feature type="compositionally biased region" description="Basic residues" evidence="1">
    <location>
        <begin position="175"/>
        <end position="188"/>
    </location>
</feature>